<dbReference type="EMBL" id="JBBKZU010000027">
    <property type="protein sequence ID" value="MEJ8815981.1"/>
    <property type="molecule type" value="Genomic_DNA"/>
</dbReference>
<gene>
    <name evidence="2" type="ORF">WKW77_33325</name>
</gene>
<protein>
    <recommendedName>
        <fullName evidence="4">1,4-beta-xylanase</fullName>
    </recommendedName>
</protein>
<feature type="compositionally biased region" description="Polar residues" evidence="1">
    <location>
        <begin position="54"/>
        <end position="63"/>
    </location>
</feature>
<keyword evidence="3" id="KW-1185">Reference proteome</keyword>
<evidence type="ECO:0000256" key="1">
    <source>
        <dbReference type="SAM" id="MobiDB-lite"/>
    </source>
</evidence>
<feature type="compositionally biased region" description="Low complexity" evidence="1">
    <location>
        <begin position="9"/>
        <end position="41"/>
    </location>
</feature>
<comment type="caution">
    <text evidence="2">The sequence shown here is derived from an EMBL/GenBank/DDBJ whole genome shotgun (WGS) entry which is preliminary data.</text>
</comment>
<evidence type="ECO:0008006" key="4">
    <source>
        <dbReference type="Google" id="ProtNLM"/>
    </source>
</evidence>
<evidence type="ECO:0000313" key="3">
    <source>
        <dbReference type="Proteomes" id="UP001365846"/>
    </source>
</evidence>
<dbReference type="Proteomes" id="UP001365846">
    <property type="component" value="Unassembled WGS sequence"/>
</dbReference>
<sequence>MTNQSGQTNPGQSGNQPVNPGQQQQDPGKQQTGQQPGQGAQMKSNAHKPHDPASASTTLPSAP</sequence>
<reference evidence="2 3" key="1">
    <citation type="submission" date="2024-03" db="EMBL/GenBank/DDBJ databases">
        <title>Novel species of the genus Variovorax.</title>
        <authorList>
            <person name="Liu Q."/>
            <person name="Xin Y.-H."/>
        </authorList>
    </citation>
    <scope>NUCLEOTIDE SEQUENCE [LARGE SCALE GENOMIC DNA]</scope>
    <source>
        <strain evidence="2 3">KACC 18899</strain>
    </source>
</reference>
<proteinExistence type="predicted"/>
<dbReference type="RefSeq" id="WP_340361174.1">
    <property type="nucleotide sequence ID" value="NZ_JBBKZU010000027.1"/>
</dbReference>
<accession>A0ABU8VR40</accession>
<feature type="region of interest" description="Disordered" evidence="1">
    <location>
        <begin position="1"/>
        <end position="63"/>
    </location>
</feature>
<organism evidence="2 3">
    <name type="scientific">Variovorax ureilyticus</name>
    <dbReference type="NCBI Taxonomy" id="1836198"/>
    <lineage>
        <taxon>Bacteria</taxon>
        <taxon>Pseudomonadati</taxon>
        <taxon>Pseudomonadota</taxon>
        <taxon>Betaproteobacteria</taxon>
        <taxon>Burkholderiales</taxon>
        <taxon>Comamonadaceae</taxon>
        <taxon>Variovorax</taxon>
    </lineage>
</organism>
<evidence type="ECO:0000313" key="2">
    <source>
        <dbReference type="EMBL" id="MEJ8815981.1"/>
    </source>
</evidence>
<name>A0ABU8VR40_9BURK</name>